<dbReference type="GO" id="GO:0005886">
    <property type="term" value="C:plasma membrane"/>
    <property type="evidence" value="ECO:0007669"/>
    <property type="project" value="UniProtKB-SubCell"/>
</dbReference>
<reference evidence="9 10" key="1">
    <citation type="submission" date="2010-08" db="EMBL/GenBank/DDBJ databases">
        <authorList>
            <person name="Weinstock G."/>
            <person name="Sodergren E."/>
            <person name="Clifton S."/>
            <person name="Fulton L."/>
            <person name="Fulton B."/>
            <person name="Courtney L."/>
            <person name="Fronick C."/>
            <person name="Harrison M."/>
            <person name="Strong C."/>
            <person name="Farmer C."/>
            <person name="Delahaunty K."/>
            <person name="Markovic C."/>
            <person name="Hall O."/>
            <person name="Minx P."/>
            <person name="Tomlinson C."/>
            <person name="Mitreva M."/>
            <person name="Hou S."/>
            <person name="Chen J."/>
            <person name="Wollam A."/>
            <person name="Pepin K.H."/>
            <person name="Johnson M."/>
            <person name="Bhonagiri V."/>
            <person name="Zhang X."/>
            <person name="Suruliraj S."/>
            <person name="Warren W."/>
            <person name="Chinwalla A."/>
            <person name="Mardis E.R."/>
            <person name="Wilson R.K."/>
        </authorList>
    </citation>
    <scope>NUCLEOTIDE SEQUENCE [LARGE SCALE GENOMIC DNA]</scope>
    <source>
        <strain evidence="9 10">KLE1255</strain>
    </source>
</reference>
<evidence type="ECO:0000256" key="6">
    <source>
        <dbReference type="ARBA" id="ARBA00023136"/>
    </source>
</evidence>
<dbReference type="InterPro" id="IPR004681">
    <property type="entry name" value="TRAP_DctM"/>
</dbReference>
<dbReference type="PANTHER" id="PTHR33362">
    <property type="entry name" value="SIALIC ACID TRAP TRANSPORTER PERMEASE PROTEIN SIAT-RELATED"/>
    <property type="match status" value="1"/>
</dbReference>
<dbReference type="Proteomes" id="UP000006028">
    <property type="component" value="Unassembled WGS sequence"/>
</dbReference>
<proteinExistence type="predicted"/>
<keyword evidence="3" id="KW-0997">Cell inner membrane</keyword>
<evidence type="ECO:0000256" key="7">
    <source>
        <dbReference type="SAM" id="Phobius"/>
    </source>
</evidence>
<feature type="transmembrane region" description="Helical" evidence="7">
    <location>
        <begin position="168"/>
        <end position="192"/>
    </location>
</feature>
<gene>
    <name evidence="9" type="ORF">HMPREF9436_00572</name>
</gene>
<protein>
    <submittedName>
        <fullName evidence="9">TRAP transporter, DctM subunit</fullName>
    </submittedName>
</protein>
<dbReference type="RefSeq" id="WP_005938752.1">
    <property type="nucleotide sequence ID" value="NZ_GL538252.1"/>
</dbReference>
<comment type="caution">
    <text evidence="9">The sequence shown here is derived from an EMBL/GenBank/DDBJ whole genome shotgun (WGS) entry which is preliminary data.</text>
</comment>
<feature type="transmembrane region" description="Helical" evidence="7">
    <location>
        <begin position="238"/>
        <end position="256"/>
    </location>
</feature>
<feature type="transmembrane region" description="Helical" evidence="7">
    <location>
        <begin position="352"/>
        <end position="376"/>
    </location>
</feature>
<dbReference type="PANTHER" id="PTHR33362:SF3">
    <property type="entry name" value="SIALIC ACID TRAP TRANSPORTER PERMEASE PROTEIN SIAT"/>
    <property type="match status" value="1"/>
</dbReference>
<dbReference type="OrthoDB" id="9777699at2"/>
<dbReference type="Pfam" id="PF06808">
    <property type="entry name" value="DctM"/>
    <property type="match status" value="1"/>
</dbReference>
<evidence type="ECO:0000256" key="5">
    <source>
        <dbReference type="ARBA" id="ARBA00022989"/>
    </source>
</evidence>
<dbReference type="PIRSF" id="PIRSF006066">
    <property type="entry name" value="HI0050"/>
    <property type="match status" value="1"/>
</dbReference>
<dbReference type="eggNOG" id="COG1593">
    <property type="taxonomic scope" value="Bacteria"/>
</dbReference>
<dbReference type="EMBL" id="AECU01000041">
    <property type="protein sequence ID" value="EFQ07908.1"/>
    <property type="molecule type" value="Genomic_DNA"/>
</dbReference>
<dbReference type="BioCyc" id="FCF748224-HMP:GTSS-2806-MONOMER"/>
<feature type="transmembrane region" description="Helical" evidence="7">
    <location>
        <begin position="268"/>
        <end position="290"/>
    </location>
</feature>
<dbReference type="InterPro" id="IPR010656">
    <property type="entry name" value="DctM"/>
</dbReference>
<feature type="transmembrane region" description="Helical" evidence="7">
    <location>
        <begin position="133"/>
        <end position="156"/>
    </location>
</feature>
<keyword evidence="4 7" id="KW-0812">Transmembrane</keyword>
<organism evidence="9 10">
    <name type="scientific">Faecalibacterium cf. prausnitzii KLE1255</name>
    <dbReference type="NCBI Taxonomy" id="748224"/>
    <lineage>
        <taxon>Bacteria</taxon>
        <taxon>Bacillati</taxon>
        <taxon>Bacillota</taxon>
        <taxon>Clostridia</taxon>
        <taxon>Eubacteriales</taxon>
        <taxon>Oscillospiraceae</taxon>
        <taxon>Faecalibacterium</taxon>
    </lineage>
</organism>
<dbReference type="NCBIfam" id="TIGR00786">
    <property type="entry name" value="dctM"/>
    <property type="match status" value="1"/>
</dbReference>
<feature type="transmembrane region" description="Helical" evidence="7">
    <location>
        <begin position="42"/>
        <end position="64"/>
    </location>
</feature>
<feature type="transmembrane region" description="Helical" evidence="7">
    <location>
        <begin position="76"/>
        <end position="94"/>
    </location>
</feature>
<feature type="transmembrane region" description="Helical" evidence="7">
    <location>
        <begin position="396"/>
        <end position="417"/>
    </location>
</feature>
<keyword evidence="2" id="KW-1003">Cell membrane</keyword>
<evidence type="ECO:0000256" key="2">
    <source>
        <dbReference type="ARBA" id="ARBA00022475"/>
    </source>
</evidence>
<evidence type="ECO:0000256" key="4">
    <source>
        <dbReference type="ARBA" id="ARBA00022692"/>
    </source>
</evidence>
<dbReference type="STRING" id="748224.HMPREF9436_00572"/>
<feature type="transmembrane region" description="Helical" evidence="7">
    <location>
        <begin position="213"/>
        <end position="232"/>
    </location>
</feature>
<sequence length="422" mass="44697">MILLIVVFAVLMIIGAPVGLSLLGSSVAYLVASGYSLQQAFQAFTSAISNSFTLIAVPFFILAASIMNSGGITKKIFDFCNVVVGWVPGGLGHANILSSVVFAGMSGAAIADAGGLGAIELKAMKEQGFDEDFSLAITGASSILGPIIPPSVPAILFGVAGSVSIGKLFIGGIIPGILMAIAMAVLVCIQSIKRNYPRMPFPTAHSLWHSFKAAFFPLLCPVIIIGCIMTGVCTPTEAAIIAVFYALILTLSTRTIRLRELPGFLLETANSTVNVMFIIGAANVFAWILTVEQVPQNMSLWMTDHIDDKIVALLFINLILLIVGTFMETAAAISILVPILMPIALSYGIDPIHFGIMCILNLMLGLLTPPIGMVLYVLSSVSKVPFEKIVRAVLPYLGVLLIVLLMITFIPGLVTFLPNLVL</sequence>
<evidence type="ECO:0000259" key="8">
    <source>
        <dbReference type="Pfam" id="PF06808"/>
    </source>
</evidence>
<feature type="domain" description="TRAP C4-dicarboxylate transport system permease DctM subunit" evidence="8">
    <location>
        <begin position="5"/>
        <end position="413"/>
    </location>
</feature>
<evidence type="ECO:0000256" key="1">
    <source>
        <dbReference type="ARBA" id="ARBA00004429"/>
    </source>
</evidence>
<keyword evidence="5 7" id="KW-1133">Transmembrane helix</keyword>
<name>E2ZFY9_9FIRM</name>
<dbReference type="AlphaFoldDB" id="E2ZFY9"/>
<evidence type="ECO:0000313" key="10">
    <source>
        <dbReference type="Proteomes" id="UP000006028"/>
    </source>
</evidence>
<comment type="subcellular location">
    <subcellularLocation>
        <location evidence="1">Cell inner membrane</location>
        <topology evidence="1">Multi-pass membrane protein</topology>
    </subcellularLocation>
</comment>
<evidence type="ECO:0000313" key="9">
    <source>
        <dbReference type="EMBL" id="EFQ07908.1"/>
    </source>
</evidence>
<accession>E2ZFY9</accession>
<feature type="transmembrane region" description="Helical" evidence="7">
    <location>
        <begin position="310"/>
        <end position="340"/>
    </location>
</feature>
<evidence type="ECO:0000256" key="3">
    <source>
        <dbReference type="ARBA" id="ARBA00022519"/>
    </source>
</evidence>
<keyword evidence="6 7" id="KW-0472">Membrane</keyword>
<dbReference type="GO" id="GO:0022857">
    <property type="term" value="F:transmembrane transporter activity"/>
    <property type="evidence" value="ECO:0007669"/>
    <property type="project" value="TreeGrafter"/>
</dbReference>
<dbReference type="HOGENOM" id="CLU_019824_4_1_9"/>